<dbReference type="EMBL" id="BSDR01000001">
    <property type="protein sequence ID" value="GLI35073.1"/>
    <property type="molecule type" value="Genomic_DNA"/>
</dbReference>
<dbReference type="Proteomes" id="UP001144372">
    <property type="component" value="Unassembled WGS sequence"/>
</dbReference>
<dbReference type="InterPro" id="IPR011701">
    <property type="entry name" value="MFS"/>
</dbReference>
<dbReference type="InterPro" id="IPR050327">
    <property type="entry name" value="Proton-linked_MCT"/>
</dbReference>
<dbReference type="Gene3D" id="1.20.1250.20">
    <property type="entry name" value="MFS general substrate transporter like domains"/>
    <property type="match status" value="2"/>
</dbReference>
<feature type="transmembrane region" description="Helical" evidence="4">
    <location>
        <begin position="375"/>
        <end position="393"/>
    </location>
</feature>
<feature type="transmembrane region" description="Helical" evidence="4">
    <location>
        <begin position="74"/>
        <end position="93"/>
    </location>
</feature>
<feature type="transmembrane region" description="Helical" evidence="4">
    <location>
        <begin position="309"/>
        <end position="330"/>
    </location>
</feature>
<evidence type="ECO:0000313" key="6">
    <source>
        <dbReference type="EMBL" id="GLI35073.1"/>
    </source>
</evidence>
<dbReference type="Pfam" id="PF07690">
    <property type="entry name" value="MFS_1"/>
    <property type="match status" value="1"/>
</dbReference>
<dbReference type="AlphaFoldDB" id="A0A9W6FUF6"/>
<evidence type="ECO:0000313" key="7">
    <source>
        <dbReference type="Proteomes" id="UP001144372"/>
    </source>
</evidence>
<dbReference type="GO" id="GO:0022857">
    <property type="term" value="F:transmembrane transporter activity"/>
    <property type="evidence" value="ECO:0007669"/>
    <property type="project" value="InterPro"/>
</dbReference>
<feature type="transmembrane region" description="Helical" evidence="4">
    <location>
        <begin position="249"/>
        <end position="270"/>
    </location>
</feature>
<feature type="transmembrane region" description="Helical" evidence="4">
    <location>
        <begin position="220"/>
        <end position="243"/>
    </location>
</feature>
<dbReference type="SUPFAM" id="SSF103473">
    <property type="entry name" value="MFS general substrate transporter"/>
    <property type="match status" value="1"/>
</dbReference>
<name>A0A9W6FUF6_9BACT</name>
<dbReference type="PANTHER" id="PTHR11360:SF317">
    <property type="entry name" value="MAJOR FACILITATOR SUPERFAMILY (MFS) PROFILE DOMAIN-CONTAINING PROTEIN-RELATED"/>
    <property type="match status" value="1"/>
</dbReference>
<sequence>MRIEEKRWFYLVLGTVINVIIGQTYAWSVFVLPLSEHFKWSLADVSVAFAIFHSISCIPIIIAGKLQEYVQPKYILLTGGLTYGLGMLGVGYVETLNQLYFAYGVMGGLSMGTIYSGVVPNLVRFFPDRRGLVSGILAAGVGSAPILWGPIAAYMIKEYSVLPTFKMLGGFYLVSLCALALLMQVAPAGFTPAGWKPSELSQRALNVPDKDWRGMLGDSLYYCLAAIIVLGAISGMMIIAHASPILQSVGGYSAIAAGSWVGILALCNSGGRVGWGIISDRFGRMPTMVVIYIILGTAMFWLASTPFGVIIPVLIVGMAFGGFMGQLASLTADAFGSKYLPVNFGVMFVPFGLASFTGPRLAASIKVNTGSYSQAFLIASILSVVGIGLTVVARRLLKKRMHAAINGNELATGVLSQKASS</sequence>
<evidence type="ECO:0000256" key="2">
    <source>
        <dbReference type="ARBA" id="ARBA00022989"/>
    </source>
</evidence>
<comment type="caution">
    <text evidence="6">The sequence shown here is derived from an EMBL/GenBank/DDBJ whole genome shotgun (WGS) entry which is preliminary data.</text>
</comment>
<feature type="transmembrane region" description="Helical" evidence="4">
    <location>
        <begin position="99"/>
        <end position="119"/>
    </location>
</feature>
<feature type="transmembrane region" description="Helical" evidence="4">
    <location>
        <begin position="342"/>
        <end position="363"/>
    </location>
</feature>
<gene>
    <name evidence="6" type="ORF">DAMNIGENAA_25060</name>
</gene>
<reference evidence="6" key="1">
    <citation type="submission" date="2022-12" db="EMBL/GenBank/DDBJ databases">
        <title>Reference genome sequencing for broad-spectrum identification of bacterial and archaeal isolates by mass spectrometry.</title>
        <authorList>
            <person name="Sekiguchi Y."/>
            <person name="Tourlousse D.M."/>
        </authorList>
    </citation>
    <scope>NUCLEOTIDE SEQUENCE</scope>
    <source>
        <strain evidence="6">ASRB1</strain>
    </source>
</reference>
<feature type="transmembrane region" description="Helical" evidence="4">
    <location>
        <begin position="40"/>
        <end position="62"/>
    </location>
</feature>
<evidence type="ECO:0000256" key="3">
    <source>
        <dbReference type="ARBA" id="ARBA00023136"/>
    </source>
</evidence>
<feature type="transmembrane region" description="Helical" evidence="4">
    <location>
        <begin position="282"/>
        <end position="303"/>
    </location>
</feature>
<dbReference type="RefSeq" id="WP_281794618.1">
    <property type="nucleotide sequence ID" value="NZ_BSDR01000001.1"/>
</dbReference>
<feature type="transmembrane region" description="Helical" evidence="4">
    <location>
        <begin position="131"/>
        <end position="151"/>
    </location>
</feature>
<organism evidence="6 7">
    <name type="scientific">Desulforhabdus amnigena</name>
    <dbReference type="NCBI Taxonomy" id="40218"/>
    <lineage>
        <taxon>Bacteria</taxon>
        <taxon>Pseudomonadati</taxon>
        <taxon>Thermodesulfobacteriota</taxon>
        <taxon>Syntrophobacteria</taxon>
        <taxon>Syntrophobacterales</taxon>
        <taxon>Syntrophobacteraceae</taxon>
        <taxon>Desulforhabdus</taxon>
    </lineage>
</organism>
<feature type="transmembrane region" description="Helical" evidence="4">
    <location>
        <begin position="171"/>
        <end position="195"/>
    </location>
</feature>
<keyword evidence="2 4" id="KW-1133">Transmembrane helix</keyword>
<accession>A0A9W6FUF6</accession>
<dbReference type="CDD" id="cd17353">
    <property type="entry name" value="MFS_OFA_like"/>
    <property type="match status" value="1"/>
</dbReference>
<evidence type="ECO:0000256" key="4">
    <source>
        <dbReference type="SAM" id="Phobius"/>
    </source>
</evidence>
<keyword evidence="1 4" id="KW-0812">Transmembrane</keyword>
<dbReference type="PANTHER" id="PTHR11360">
    <property type="entry name" value="MONOCARBOXYLATE TRANSPORTER"/>
    <property type="match status" value="1"/>
</dbReference>
<evidence type="ECO:0000259" key="5">
    <source>
        <dbReference type="PROSITE" id="PS50850"/>
    </source>
</evidence>
<proteinExistence type="predicted"/>
<feature type="domain" description="Major facilitator superfamily (MFS) profile" evidence="5">
    <location>
        <begin position="7"/>
        <end position="398"/>
    </location>
</feature>
<dbReference type="PROSITE" id="PS50850">
    <property type="entry name" value="MFS"/>
    <property type="match status" value="1"/>
</dbReference>
<keyword evidence="3 4" id="KW-0472">Membrane</keyword>
<keyword evidence="7" id="KW-1185">Reference proteome</keyword>
<feature type="transmembrane region" description="Helical" evidence="4">
    <location>
        <begin position="7"/>
        <end position="28"/>
    </location>
</feature>
<evidence type="ECO:0000256" key="1">
    <source>
        <dbReference type="ARBA" id="ARBA00022692"/>
    </source>
</evidence>
<protein>
    <submittedName>
        <fullName evidence="6">MFS transporter</fullName>
    </submittedName>
</protein>
<dbReference type="InterPro" id="IPR036259">
    <property type="entry name" value="MFS_trans_sf"/>
</dbReference>
<dbReference type="InterPro" id="IPR020846">
    <property type="entry name" value="MFS_dom"/>
</dbReference>